<dbReference type="Proteomes" id="UP000250134">
    <property type="component" value="Chromosome"/>
</dbReference>
<keyword evidence="1" id="KW-0472">Membrane</keyword>
<feature type="transmembrane region" description="Helical" evidence="1">
    <location>
        <begin position="82"/>
        <end position="114"/>
    </location>
</feature>
<evidence type="ECO:0000313" key="3">
    <source>
        <dbReference type="Proteomes" id="UP000250134"/>
    </source>
</evidence>
<dbReference type="EMBL" id="CP014855">
    <property type="protein sequence ID" value="ASJ01150.1"/>
    <property type="molecule type" value="Genomic_DNA"/>
</dbReference>
<dbReference type="PANTHER" id="PTHR43847:SF1">
    <property type="entry name" value="BLL3993 PROTEIN"/>
    <property type="match status" value="1"/>
</dbReference>
<dbReference type="GeneID" id="33332181"/>
<keyword evidence="3" id="KW-1185">Reference proteome</keyword>
<evidence type="ECO:0000256" key="1">
    <source>
        <dbReference type="SAM" id="Phobius"/>
    </source>
</evidence>
<keyword evidence="2" id="KW-0808">Transferase</keyword>
<keyword evidence="1" id="KW-1133">Transmembrane helix</keyword>
<organism evidence="2 3">
    <name type="scientific">Thermococcus gorgonarius</name>
    <dbReference type="NCBI Taxonomy" id="71997"/>
    <lineage>
        <taxon>Archaea</taxon>
        <taxon>Methanobacteriati</taxon>
        <taxon>Methanobacteriota</taxon>
        <taxon>Thermococci</taxon>
        <taxon>Thermococcales</taxon>
        <taxon>Thermococcaceae</taxon>
        <taxon>Thermococcus</taxon>
    </lineage>
</organism>
<dbReference type="AlphaFoldDB" id="A0A2Z2M4Y8"/>
<dbReference type="PANTHER" id="PTHR43847">
    <property type="entry name" value="BLL3993 PROTEIN"/>
    <property type="match status" value="1"/>
</dbReference>
<gene>
    <name evidence="2" type="ORF">A3K92_06475</name>
</gene>
<dbReference type="Gene3D" id="1.20.120.1630">
    <property type="match status" value="1"/>
</dbReference>
<dbReference type="InterPro" id="IPR052527">
    <property type="entry name" value="Metal_cation-efflux_comp"/>
</dbReference>
<accession>A0A2Z2M4Y8</accession>
<dbReference type="KEGG" id="tgg:A3K92_06475"/>
<evidence type="ECO:0000313" key="2">
    <source>
        <dbReference type="EMBL" id="ASJ01150.1"/>
    </source>
</evidence>
<name>A0A2Z2M4Y8_THEGO</name>
<dbReference type="OrthoDB" id="148346at2157"/>
<feature type="transmembrane region" description="Helical" evidence="1">
    <location>
        <begin position="36"/>
        <end position="57"/>
    </location>
</feature>
<dbReference type="RefSeq" id="WP_088885489.1">
    <property type="nucleotide sequence ID" value="NZ_CP014855.1"/>
</dbReference>
<keyword evidence="2" id="KW-0489">Methyltransferase</keyword>
<keyword evidence="1" id="KW-0812">Transmembrane</keyword>
<reference evidence="2 3" key="1">
    <citation type="submission" date="2016-03" db="EMBL/GenBank/DDBJ databases">
        <title>Complete genome sequence of Thermococcus gorgonarius.</title>
        <authorList>
            <person name="Oger P.M."/>
        </authorList>
    </citation>
    <scope>NUCLEOTIDE SEQUENCE [LARGE SCALE GENOMIC DNA]</scope>
    <source>
        <strain evidence="2 3">W-12</strain>
    </source>
</reference>
<dbReference type="GO" id="GO:0008168">
    <property type="term" value="F:methyltransferase activity"/>
    <property type="evidence" value="ECO:0007669"/>
    <property type="project" value="UniProtKB-KW"/>
</dbReference>
<protein>
    <submittedName>
        <fullName evidence="2">Protein-S-isoprenylcysteine methyltransferase</fullName>
    </submittedName>
</protein>
<sequence>MKFWGIVPKVAVLSAPYAAAAFYLNDRFNVTSIQLVKPGIFLMAIGVALWLFCYFQVSRAYAKGELLTTGCYSKVRHPIYSIWGFLILPGFSLVVGGFMLALPIVYWLSVLVFIGEEEQALEERFGDEWRRYAERTPRFIPRP</sequence>
<feature type="transmembrane region" description="Helical" evidence="1">
    <location>
        <begin position="6"/>
        <end position="24"/>
    </location>
</feature>
<proteinExistence type="predicted"/>
<dbReference type="GO" id="GO:0032259">
    <property type="term" value="P:methylation"/>
    <property type="evidence" value="ECO:0007669"/>
    <property type="project" value="UniProtKB-KW"/>
</dbReference>